<feature type="region of interest" description="Disordered" evidence="1">
    <location>
        <begin position="296"/>
        <end position="339"/>
    </location>
</feature>
<evidence type="ECO:0000313" key="2">
    <source>
        <dbReference type="EMBL" id="SEN39195.1"/>
    </source>
</evidence>
<dbReference type="Proteomes" id="UP000183898">
    <property type="component" value="Unassembled WGS sequence"/>
</dbReference>
<accession>A0A1H8G617</accession>
<dbReference type="RefSeq" id="WP_074745328.1">
    <property type="nucleotide sequence ID" value="NZ_FOCT01000004.1"/>
</dbReference>
<sequence>MKTKTPVTPAGNTMLMKLAMILLMGIVLLSLPLPVRADTPIIEVGAQETIQLLSNQLAESRKQTYSELSRLGFGAEVAALQKQGVGLINNFSASSVIESLYRRAETRKRGEGARFLAILYKDAASNSAAISRDPYFVKLKNRFSGDELDIRKQPIQFAPVSEIPKLLNGPPLPKQVEKAIGFLSEAYSGRGLAQMRVLALRTFRARDFNARAFERTLLESTTPEEALRKLVKIGTPQPKAEVALRTLMLDAMARSASLSIDPAAIEVMKELSRDLPLEQQRYAAAEDILPSRMTQMTEAQDAKQPGKIEKSERKDVIASLDGNGGDGLKEKSKLTSHPDAVNFRNSYEKYIDETFEKRNNDTSSKTNPSRFSNSTTPPRTSRLFSVASVSPAAGRGVSVGAKVTSDIKAKPASAIWLANDMDNRFGRLFVLFPPKSGSAPVVAASRVLFTDSFRAAQAVLSSSHNPTSVFQEGEILVLMSMDPSSAVTREASKKQQEKINAVRMAGIEKLTETEKRRLIQLSQALKGIGDNPHLDANAEADARKKLTELISLSSKGVDRLDKKYINNAMEEIAELSAERGVVTHPALFGRELAWSTIRIDFWYNQLNALAKEAQTMNGGRKIPQNLKRIAPRDMDTWQYYERGSRISLRSEGGKALKLVVTSLANDTNPAVSSAGERSHFSVAMFSQLPGTGSTPAEDGLFRRPDVEKEYQPLLDWLATNHHDFMRLNDFSESFSLLRWLGSIGTSVTVENIAQDRTALATPDRVDVRKGPYIGSEFGRE</sequence>
<organism evidence="2 3">
    <name type="scientific">Nitrosospira multiformis</name>
    <dbReference type="NCBI Taxonomy" id="1231"/>
    <lineage>
        <taxon>Bacteria</taxon>
        <taxon>Pseudomonadati</taxon>
        <taxon>Pseudomonadota</taxon>
        <taxon>Betaproteobacteria</taxon>
        <taxon>Nitrosomonadales</taxon>
        <taxon>Nitrosomonadaceae</taxon>
        <taxon>Nitrosospira</taxon>
    </lineage>
</organism>
<gene>
    <name evidence="2" type="ORF">SAMN05216404_104101</name>
</gene>
<evidence type="ECO:0000313" key="3">
    <source>
        <dbReference type="Proteomes" id="UP000183898"/>
    </source>
</evidence>
<dbReference type="EMBL" id="FOCT01000004">
    <property type="protein sequence ID" value="SEN39195.1"/>
    <property type="molecule type" value="Genomic_DNA"/>
</dbReference>
<feature type="compositionally biased region" description="Polar residues" evidence="1">
    <location>
        <begin position="361"/>
        <end position="382"/>
    </location>
</feature>
<evidence type="ECO:0000256" key="1">
    <source>
        <dbReference type="SAM" id="MobiDB-lite"/>
    </source>
</evidence>
<feature type="region of interest" description="Disordered" evidence="1">
    <location>
        <begin position="356"/>
        <end position="382"/>
    </location>
</feature>
<proteinExistence type="predicted"/>
<feature type="compositionally biased region" description="Basic and acidic residues" evidence="1">
    <location>
        <begin position="300"/>
        <end position="316"/>
    </location>
</feature>
<protein>
    <submittedName>
        <fullName evidence="2">Uncharacterized protein</fullName>
    </submittedName>
</protein>
<name>A0A1H8G617_9PROT</name>
<reference evidence="2 3" key="1">
    <citation type="submission" date="2016-10" db="EMBL/GenBank/DDBJ databases">
        <authorList>
            <person name="de Groot N.N."/>
        </authorList>
    </citation>
    <scope>NUCLEOTIDE SEQUENCE [LARGE SCALE GENOMIC DNA]</scope>
    <source>
        <strain evidence="2 3">Nl18</strain>
    </source>
</reference>
<dbReference type="AlphaFoldDB" id="A0A1H8G617"/>